<dbReference type="AlphaFoldDB" id="A0AAD9AR12"/>
<organism evidence="2 3">
    <name type="scientific">Colletotrichum chrysophilum</name>
    <dbReference type="NCBI Taxonomy" id="1836956"/>
    <lineage>
        <taxon>Eukaryota</taxon>
        <taxon>Fungi</taxon>
        <taxon>Dikarya</taxon>
        <taxon>Ascomycota</taxon>
        <taxon>Pezizomycotina</taxon>
        <taxon>Sordariomycetes</taxon>
        <taxon>Hypocreomycetidae</taxon>
        <taxon>Glomerellales</taxon>
        <taxon>Glomerellaceae</taxon>
        <taxon>Colletotrichum</taxon>
        <taxon>Colletotrichum gloeosporioides species complex</taxon>
    </lineage>
</organism>
<keyword evidence="1" id="KW-0472">Membrane</keyword>
<name>A0AAD9AR12_9PEZI</name>
<evidence type="ECO:0000313" key="3">
    <source>
        <dbReference type="Proteomes" id="UP001243330"/>
    </source>
</evidence>
<proteinExistence type="predicted"/>
<evidence type="ECO:0000313" key="2">
    <source>
        <dbReference type="EMBL" id="KAK1851080.1"/>
    </source>
</evidence>
<gene>
    <name evidence="2" type="ORF">CCHR01_06308</name>
</gene>
<dbReference type="Proteomes" id="UP001243330">
    <property type="component" value="Unassembled WGS sequence"/>
</dbReference>
<keyword evidence="3" id="KW-1185">Reference proteome</keyword>
<comment type="caution">
    <text evidence="2">The sequence shown here is derived from an EMBL/GenBank/DDBJ whole genome shotgun (WGS) entry which is preliminary data.</text>
</comment>
<feature type="transmembrane region" description="Helical" evidence="1">
    <location>
        <begin position="48"/>
        <end position="69"/>
    </location>
</feature>
<reference evidence="2" key="1">
    <citation type="submission" date="2023-01" db="EMBL/GenBank/DDBJ databases">
        <title>Colletotrichum chrysophilum M932 genome sequence.</title>
        <authorList>
            <person name="Baroncelli R."/>
        </authorList>
    </citation>
    <scope>NUCLEOTIDE SEQUENCE</scope>
    <source>
        <strain evidence="2">M932</strain>
    </source>
</reference>
<sequence>MRSSAETAQIDWYNCEDSHRDVNTPAQANIAALDVDCADIPSKPKMKLFAVLAAIALSAGVVMASLNPIDTSVEVPGLLDARQDGTCCDCPDGHRACGGACYKEPKCS</sequence>
<evidence type="ECO:0000256" key="1">
    <source>
        <dbReference type="SAM" id="Phobius"/>
    </source>
</evidence>
<keyword evidence="1" id="KW-0812">Transmembrane</keyword>
<dbReference type="EMBL" id="JAQOWY010000104">
    <property type="protein sequence ID" value="KAK1851080.1"/>
    <property type="molecule type" value="Genomic_DNA"/>
</dbReference>
<accession>A0AAD9AR12</accession>
<protein>
    <submittedName>
        <fullName evidence="2">Uncharacterized protein</fullName>
    </submittedName>
</protein>
<keyword evidence="1" id="KW-1133">Transmembrane helix</keyword>